<dbReference type="Proteomes" id="UP000184225">
    <property type="component" value="Unassembled WGS sequence"/>
</dbReference>
<evidence type="ECO:0000259" key="2">
    <source>
        <dbReference type="Pfam" id="PF06724"/>
    </source>
</evidence>
<keyword evidence="4" id="KW-1185">Reference proteome</keyword>
<feature type="transmembrane region" description="Helical" evidence="1">
    <location>
        <begin position="186"/>
        <end position="207"/>
    </location>
</feature>
<sequence length="257" mass="27998">MKNSTKKIAKFGFFAKGSIYLISGTLTLLAALNMGGSKSGKFKVLDFLEKQPLGNVILIVLALGLISYATWRFIQCFKDPEQEGSDTKAKIKRAGFGVSGLIYLVLAGIAIKKVVSSSGGSSNTQNYIDMFGTTVVAIVFIAIGIALAVKAVFHLKKAYHKKFMDEYSIANLKYHTLAKNAGYFGYYARAVVEGIIAFFFLKAGLYSRQNEIKGTEDAFSFLQNSSYGSILLGLVAAGLASYGIFVLLLSKYKRFDN</sequence>
<keyword evidence="1" id="KW-1133">Transmembrane helix</keyword>
<feature type="transmembrane region" description="Helical" evidence="1">
    <location>
        <begin position="227"/>
        <end position="249"/>
    </location>
</feature>
<feature type="transmembrane region" description="Helical" evidence="1">
    <location>
        <begin position="131"/>
        <end position="153"/>
    </location>
</feature>
<feature type="domain" description="DUF1206" evidence="2">
    <location>
        <begin position="11"/>
        <end position="77"/>
    </location>
</feature>
<feature type="domain" description="DUF1206" evidence="2">
    <location>
        <begin position="184"/>
        <end position="249"/>
    </location>
</feature>
<dbReference type="InterPro" id="IPR009597">
    <property type="entry name" value="DUF1206"/>
</dbReference>
<gene>
    <name evidence="3" type="ORF">SAMN04488096_102133</name>
</gene>
<keyword evidence="1" id="KW-0472">Membrane</keyword>
<dbReference type="RefSeq" id="WP_073148261.1">
    <property type="nucleotide sequence ID" value="NZ_FQYY01000002.1"/>
</dbReference>
<feature type="transmembrane region" description="Helical" evidence="1">
    <location>
        <begin position="52"/>
        <end position="74"/>
    </location>
</feature>
<evidence type="ECO:0000313" key="3">
    <source>
        <dbReference type="EMBL" id="SHI50053.1"/>
    </source>
</evidence>
<dbReference type="STRING" id="579105.SAMN04488096_102133"/>
<reference evidence="3 4" key="1">
    <citation type="submission" date="2016-11" db="EMBL/GenBank/DDBJ databases">
        <authorList>
            <person name="Jaros S."/>
            <person name="Januszkiewicz K."/>
            <person name="Wedrychowicz H."/>
        </authorList>
    </citation>
    <scope>NUCLEOTIDE SEQUENCE [LARGE SCALE GENOMIC DNA]</scope>
    <source>
        <strain evidence="3 4">DSM 21425</strain>
    </source>
</reference>
<protein>
    <recommendedName>
        <fullName evidence="2">DUF1206 domain-containing protein</fullName>
    </recommendedName>
</protein>
<feature type="transmembrane region" description="Helical" evidence="1">
    <location>
        <begin position="94"/>
        <end position="111"/>
    </location>
</feature>
<dbReference type="OrthoDB" id="1490880at2"/>
<feature type="transmembrane region" description="Helical" evidence="1">
    <location>
        <begin position="12"/>
        <end position="32"/>
    </location>
</feature>
<keyword evidence="1" id="KW-0812">Transmembrane</keyword>
<dbReference type="AlphaFoldDB" id="A0A1M6BND1"/>
<dbReference type="Pfam" id="PF06724">
    <property type="entry name" value="DUF1206"/>
    <property type="match status" value="2"/>
</dbReference>
<accession>A0A1M6BND1</accession>
<proteinExistence type="predicted"/>
<evidence type="ECO:0000256" key="1">
    <source>
        <dbReference type="SAM" id="Phobius"/>
    </source>
</evidence>
<name>A0A1M6BND1_9FLAO</name>
<dbReference type="EMBL" id="FQYY01000002">
    <property type="protein sequence ID" value="SHI50053.1"/>
    <property type="molecule type" value="Genomic_DNA"/>
</dbReference>
<evidence type="ECO:0000313" key="4">
    <source>
        <dbReference type="Proteomes" id="UP000184225"/>
    </source>
</evidence>
<organism evidence="3 4">
    <name type="scientific">Mesonia phycicola</name>
    <dbReference type="NCBI Taxonomy" id="579105"/>
    <lineage>
        <taxon>Bacteria</taxon>
        <taxon>Pseudomonadati</taxon>
        <taxon>Bacteroidota</taxon>
        <taxon>Flavobacteriia</taxon>
        <taxon>Flavobacteriales</taxon>
        <taxon>Flavobacteriaceae</taxon>
        <taxon>Mesonia</taxon>
    </lineage>
</organism>